<evidence type="ECO:0000313" key="1">
    <source>
        <dbReference type="EMBL" id="GFH24465.1"/>
    </source>
</evidence>
<comment type="caution">
    <text evidence="1">The sequence shown here is derived from an EMBL/GenBank/DDBJ whole genome shotgun (WGS) entry which is preliminary data.</text>
</comment>
<dbReference type="Proteomes" id="UP000485058">
    <property type="component" value="Unassembled WGS sequence"/>
</dbReference>
<accession>A0A699ZRA5</accession>
<dbReference type="AlphaFoldDB" id="A0A699ZRA5"/>
<name>A0A699ZRA5_HAELA</name>
<protein>
    <submittedName>
        <fullName evidence="1">DUF262 domain-containing protein</fullName>
    </submittedName>
</protein>
<gene>
    <name evidence="1" type="ORF">HaLaN_22271</name>
</gene>
<evidence type="ECO:0000313" key="2">
    <source>
        <dbReference type="Proteomes" id="UP000485058"/>
    </source>
</evidence>
<dbReference type="EMBL" id="BLLF01002543">
    <property type="protein sequence ID" value="GFH24465.1"/>
    <property type="molecule type" value="Genomic_DNA"/>
</dbReference>
<dbReference type="PANTHER" id="PTHR35149:SF2">
    <property type="entry name" value="DUF262 DOMAIN-CONTAINING PROTEIN"/>
    <property type="match status" value="1"/>
</dbReference>
<feature type="non-terminal residue" evidence="1">
    <location>
        <position position="1"/>
    </location>
</feature>
<keyword evidence="2" id="KW-1185">Reference proteome</keyword>
<reference evidence="1 2" key="1">
    <citation type="submission" date="2020-02" db="EMBL/GenBank/DDBJ databases">
        <title>Draft genome sequence of Haematococcus lacustris strain NIES-144.</title>
        <authorList>
            <person name="Morimoto D."/>
            <person name="Nakagawa S."/>
            <person name="Yoshida T."/>
            <person name="Sawayama S."/>
        </authorList>
    </citation>
    <scope>NUCLEOTIDE SEQUENCE [LARGE SCALE GENOMIC DNA]</scope>
    <source>
        <strain evidence="1 2">NIES-144</strain>
    </source>
</reference>
<proteinExistence type="predicted"/>
<sequence length="419" mass="46323">LRLRPGDDLFFMRNLLVSYLPTKFQLSGVAASECLRDEEEGPGCPADSDARPLENETWWRIDFMIHTLKNCHVVLMAARDEATSFRIFATLNSRGMDLSMVDKLKADLLEVLEPGLRQRYSAAWSQMEDILGRVAFHRVFNYMMTLARVLNNEGEALTVLEYFSSKRSDPAAAASIVGVALDYGRILLQLRQCRFEVAPPSAAARLATGSSRAADAASGLGLLVEDERGGIVTSLDAGGPDSVVTTYGAVRTLERQARHMAHFKDDMWLPATLEFFLQVDDMDLRALFLQYAEALQIYLELCGDEAVRISRWKPVLAALLKRSDPNTQPELADVFSAISLTEAEKAMFRARLDQKDLASSAEPRTLVHLLLRAEGCAVSASPDIAFNSLALDKMVPANPPEGSMWRRVKLVPAAQATAQ</sequence>
<organism evidence="1 2">
    <name type="scientific">Haematococcus lacustris</name>
    <name type="common">Green alga</name>
    <name type="synonym">Haematococcus pluvialis</name>
    <dbReference type="NCBI Taxonomy" id="44745"/>
    <lineage>
        <taxon>Eukaryota</taxon>
        <taxon>Viridiplantae</taxon>
        <taxon>Chlorophyta</taxon>
        <taxon>core chlorophytes</taxon>
        <taxon>Chlorophyceae</taxon>
        <taxon>CS clade</taxon>
        <taxon>Chlamydomonadales</taxon>
        <taxon>Haematococcaceae</taxon>
        <taxon>Haematococcus</taxon>
    </lineage>
</organism>
<dbReference type="PANTHER" id="PTHR35149">
    <property type="entry name" value="SLL5132 PROTEIN"/>
    <property type="match status" value="1"/>
</dbReference>
<feature type="non-terminal residue" evidence="1">
    <location>
        <position position="419"/>
    </location>
</feature>